<dbReference type="Proteomes" id="UP000015101">
    <property type="component" value="Unassembled WGS sequence"/>
</dbReference>
<evidence type="ECO:0000313" key="3">
    <source>
        <dbReference type="Proteomes" id="UP000015101"/>
    </source>
</evidence>
<evidence type="ECO:0000313" key="1">
    <source>
        <dbReference type="EMBL" id="ESO11451.1"/>
    </source>
</evidence>
<accession>T1FJ73</accession>
<dbReference type="InParanoid" id="T1FJ73"/>
<gene>
    <name evidence="2" type="primary">20208872</name>
    <name evidence="1" type="ORF">HELRODRAFT_183145</name>
</gene>
<name>T1FJ73_HELRO</name>
<dbReference type="EnsemblMetazoa" id="HelroT183145">
    <property type="protein sequence ID" value="HelroP183145"/>
    <property type="gene ID" value="HelroG183145"/>
</dbReference>
<dbReference type="HOGENOM" id="CLU_1612596_0_0_1"/>
<reference evidence="2" key="3">
    <citation type="submission" date="2015-06" db="UniProtKB">
        <authorList>
            <consortium name="EnsemblMetazoa"/>
        </authorList>
    </citation>
    <scope>IDENTIFICATION</scope>
</reference>
<evidence type="ECO:0000313" key="2">
    <source>
        <dbReference type="EnsemblMetazoa" id="HelroP183145"/>
    </source>
</evidence>
<sequence>MERKDDPNTVSLNEVFDCFQLVNRINEPTHELGGVLDLIVTSRSFPIFNSLIFPSGVLSDHGLIQLVHSVNVNPTAIEDHSHRFSSFEVVTPAEIKNIIKSSCNKTSTLDPFPSRTTILDEMDLAAAFDIISHDILLRRLEVVFGVKGSVLSWLSPYLTGRSQFV</sequence>
<dbReference type="CTD" id="20208872"/>
<dbReference type="GeneID" id="20208872"/>
<dbReference type="RefSeq" id="XP_009010432.1">
    <property type="nucleotide sequence ID" value="XM_009012184.1"/>
</dbReference>
<organism evidence="2 3">
    <name type="scientific">Helobdella robusta</name>
    <name type="common">Californian leech</name>
    <dbReference type="NCBI Taxonomy" id="6412"/>
    <lineage>
        <taxon>Eukaryota</taxon>
        <taxon>Metazoa</taxon>
        <taxon>Spiralia</taxon>
        <taxon>Lophotrochozoa</taxon>
        <taxon>Annelida</taxon>
        <taxon>Clitellata</taxon>
        <taxon>Hirudinea</taxon>
        <taxon>Rhynchobdellida</taxon>
        <taxon>Glossiphoniidae</taxon>
        <taxon>Helobdella</taxon>
    </lineage>
</organism>
<evidence type="ECO:0008006" key="4">
    <source>
        <dbReference type="Google" id="ProtNLM"/>
    </source>
</evidence>
<protein>
    <recommendedName>
        <fullName evidence="4">Reverse transcriptase domain-containing protein</fullName>
    </recommendedName>
</protein>
<dbReference type="EMBL" id="KB095813">
    <property type="protein sequence ID" value="ESO11451.1"/>
    <property type="molecule type" value="Genomic_DNA"/>
</dbReference>
<proteinExistence type="predicted"/>
<dbReference type="PANTHER" id="PTHR33776:SF3">
    <property type="entry name" value="PHD-TYPE DOMAIN-CONTAINING PROTEIN"/>
    <property type="match status" value="1"/>
</dbReference>
<keyword evidence="3" id="KW-1185">Reference proteome</keyword>
<reference evidence="3" key="1">
    <citation type="submission" date="2012-12" db="EMBL/GenBank/DDBJ databases">
        <authorList>
            <person name="Hellsten U."/>
            <person name="Grimwood J."/>
            <person name="Chapman J.A."/>
            <person name="Shapiro H."/>
            <person name="Aerts A."/>
            <person name="Otillar R.P."/>
            <person name="Terry A.Y."/>
            <person name="Boore J.L."/>
            <person name="Simakov O."/>
            <person name="Marletaz F."/>
            <person name="Cho S.-J."/>
            <person name="Edsinger-Gonzales E."/>
            <person name="Havlak P."/>
            <person name="Kuo D.-H."/>
            <person name="Larsson T."/>
            <person name="Lv J."/>
            <person name="Arendt D."/>
            <person name="Savage R."/>
            <person name="Osoegawa K."/>
            <person name="de Jong P."/>
            <person name="Lindberg D.R."/>
            <person name="Seaver E.C."/>
            <person name="Weisblat D.A."/>
            <person name="Putnam N.H."/>
            <person name="Grigoriev I.V."/>
            <person name="Rokhsar D.S."/>
        </authorList>
    </citation>
    <scope>NUCLEOTIDE SEQUENCE</scope>
</reference>
<dbReference type="OrthoDB" id="10072198at2759"/>
<reference evidence="1 3" key="2">
    <citation type="journal article" date="2013" name="Nature">
        <title>Insights into bilaterian evolution from three spiralian genomes.</title>
        <authorList>
            <person name="Simakov O."/>
            <person name="Marletaz F."/>
            <person name="Cho S.J."/>
            <person name="Edsinger-Gonzales E."/>
            <person name="Havlak P."/>
            <person name="Hellsten U."/>
            <person name="Kuo D.H."/>
            <person name="Larsson T."/>
            <person name="Lv J."/>
            <person name="Arendt D."/>
            <person name="Savage R."/>
            <person name="Osoegawa K."/>
            <person name="de Jong P."/>
            <person name="Grimwood J."/>
            <person name="Chapman J.A."/>
            <person name="Shapiro H."/>
            <person name="Aerts A."/>
            <person name="Otillar R.P."/>
            <person name="Terry A.Y."/>
            <person name="Boore J.L."/>
            <person name="Grigoriev I.V."/>
            <person name="Lindberg D.R."/>
            <person name="Seaver E.C."/>
            <person name="Weisblat D.A."/>
            <person name="Putnam N.H."/>
            <person name="Rokhsar D.S."/>
        </authorList>
    </citation>
    <scope>NUCLEOTIDE SEQUENCE</scope>
</reference>
<dbReference type="EMBL" id="AMQM01008609">
    <property type="status" value="NOT_ANNOTATED_CDS"/>
    <property type="molecule type" value="Genomic_DNA"/>
</dbReference>
<dbReference type="KEGG" id="hro:HELRODRAFT_183145"/>
<dbReference type="PANTHER" id="PTHR33776">
    <property type="entry name" value="ENDO/EXONUCLEASE/PHOSPHATASE DOMAIN-CONTAINING PROTEIN"/>
    <property type="match status" value="1"/>
</dbReference>
<dbReference type="AlphaFoldDB" id="T1FJ73"/>